<organism evidence="5 6">
    <name type="scientific">Salmo trutta</name>
    <name type="common">Brown trout</name>
    <dbReference type="NCBI Taxonomy" id="8032"/>
    <lineage>
        <taxon>Eukaryota</taxon>
        <taxon>Metazoa</taxon>
        <taxon>Chordata</taxon>
        <taxon>Craniata</taxon>
        <taxon>Vertebrata</taxon>
        <taxon>Euteleostomi</taxon>
        <taxon>Actinopterygii</taxon>
        <taxon>Neopterygii</taxon>
        <taxon>Teleostei</taxon>
        <taxon>Protacanthopterygii</taxon>
        <taxon>Salmoniformes</taxon>
        <taxon>Salmonidae</taxon>
        <taxon>Salmoninae</taxon>
        <taxon>Salmo</taxon>
    </lineage>
</organism>
<dbReference type="SUPFAM" id="SSF56436">
    <property type="entry name" value="C-type lectin-like"/>
    <property type="match status" value="1"/>
</dbReference>
<evidence type="ECO:0000256" key="1">
    <source>
        <dbReference type="ARBA" id="ARBA00023157"/>
    </source>
</evidence>
<feature type="chain" id="PRO_5025366101" evidence="3">
    <location>
        <begin position="18"/>
        <end position="201"/>
    </location>
</feature>
<dbReference type="InterPro" id="IPR016186">
    <property type="entry name" value="C-type_lectin-like/link_sf"/>
</dbReference>
<sequence>MMKVLSILAMMLLGASAMVLNGLNSTEPKWVSGKVKAFLPCPGHSTWYKLGSKCVKHFKEQLDFASAEDFCHSQKGKSHLISIHSAKENEDVDVFAQTFSRNSPRIWLGGFTVSDPLQPHRYLWTDGSPMDYYSWLQNPRQPSGDGQCMEMNWQLKGEWNDKPCSQTNYFLCAFISGEREETKGGEEEEGMVEKGSGRFII</sequence>
<keyword evidence="3" id="KW-0732">Signal</keyword>
<evidence type="ECO:0000313" key="6">
    <source>
        <dbReference type="Proteomes" id="UP000472277"/>
    </source>
</evidence>
<gene>
    <name evidence="5" type="primary">LOC115202159</name>
</gene>
<accession>A0A674C9F6</accession>
<dbReference type="GeneTree" id="ENSGT01120000272941"/>
<protein>
    <submittedName>
        <fullName evidence="5">C-type lectin mannose-binding isoform-like</fullName>
    </submittedName>
</protein>
<dbReference type="InterPro" id="IPR001304">
    <property type="entry name" value="C-type_lectin-like"/>
</dbReference>
<dbReference type="PANTHER" id="PTHR22803">
    <property type="entry name" value="MANNOSE, PHOSPHOLIPASE, LECTIN RECEPTOR RELATED"/>
    <property type="match status" value="1"/>
</dbReference>
<evidence type="ECO:0000313" key="5">
    <source>
        <dbReference type="Ensembl" id="ENSSTUP00000079861.1"/>
    </source>
</evidence>
<dbReference type="Gene3D" id="3.10.100.10">
    <property type="entry name" value="Mannose-Binding Protein A, subunit A"/>
    <property type="match status" value="1"/>
</dbReference>
<dbReference type="CDD" id="cd00037">
    <property type="entry name" value="CLECT"/>
    <property type="match status" value="1"/>
</dbReference>
<dbReference type="OrthoDB" id="418245at2759"/>
<dbReference type="PROSITE" id="PS50041">
    <property type="entry name" value="C_TYPE_LECTIN_2"/>
    <property type="match status" value="1"/>
</dbReference>
<dbReference type="InterPro" id="IPR050111">
    <property type="entry name" value="C-type_lectin/snaclec_domain"/>
</dbReference>
<dbReference type="InterPro" id="IPR018378">
    <property type="entry name" value="C-type_lectin_CS"/>
</dbReference>
<dbReference type="Ensembl" id="ENSSTUT00000085010.1">
    <property type="protein sequence ID" value="ENSSTUP00000079861.1"/>
    <property type="gene ID" value="ENSSTUG00000035209.1"/>
</dbReference>
<reference evidence="5" key="1">
    <citation type="submission" date="2025-08" db="UniProtKB">
        <authorList>
            <consortium name="Ensembl"/>
        </authorList>
    </citation>
    <scope>IDENTIFICATION</scope>
</reference>
<dbReference type="InterPro" id="IPR016187">
    <property type="entry name" value="CTDL_fold"/>
</dbReference>
<feature type="region of interest" description="Disordered" evidence="2">
    <location>
        <begin position="182"/>
        <end position="201"/>
    </location>
</feature>
<keyword evidence="6" id="KW-1185">Reference proteome</keyword>
<evidence type="ECO:0000256" key="2">
    <source>
        <dbReference type="SAM" id="MobiDB-lite"/>
    </source>
</evidence>
<name>A0A674C9F6_SALTR</name>
<evidence type="ECO:0000259" key="4">
    <source>
        <dbReference type="PROSITE" id="PS50041"/>
    </source>
</evidence>
<dbReference type="Pfam" id="PF00059">
    <property type="entry name" value="Lectin_C"/>
    <property type="match status" value="1"/>
</dbReference>
<evidence type="ECO:0000256" key="3">
    <source>
        <dbReference type="SAM" id="SignalP"/>
    </source>
</evidence>
<feature type="domain" description="C-type lectin" evidence="4">
    <location>
        <begin position="50"/>
        <end position="173"/>
    </location>
</feature>
<dbReference type="OMA" id="QWWEHED"/>
<feature type="signal peptide" evidence="3">
    <location>
        <begin position="1"/>
        <end position="17"/>
    </location>
</feature>
<dbReference type="PROSITE" id="PS00615">
    <property type="entry name" value="C_TYPE_LECTIN_1"/>
    <property type="match status" value="1"/>
</dbReference>
<dbReference type="AlphaFoldDB" id="A0A674C9F6"/>
<keyword evidence="1" id="KW-1015">Disulfide bond</keyword>
<dbReference type="InParanoid" id="A0A674C9F6"/>
<reference evidence="5" key="2">
    <citation type="submission" date="2025-09" db="UniProtKB">
        <authorList>
            <consortium name="Ensembl"/>
        </authorList>
    </citation>
    <scope>IDENTIFICATION</scope>
</reference>
<proteinExistence type="predicted"/>
<dbReference type="Proteomes" id="UP000472277">
    <property type="component" value="Chromosome 11"/>
</dbReference>
<dbReference type="SMART" id="SM00034">
    <property type="entry name" value="CLECT"/>
    <property type="match status" value="1"/>
</dbReference>